<evidence type="ECO:0000313" key="2">
    <source>
        <dbReference type="EMBL" id="SCL58563.1"/>
    </source>
</evidence>
<dbReference type="EMBL" id="FMIC01000002">
    <property type="protein sequence ID" value="SCL58563.1"/>
    <property type="molecule type" value="Genomic_DNA"/>
</dbReference>
<dbReference type="Proteomes" id="UP000199343">
    <property type="component" value="Unassembled WGS sequence"/>
</dbReference>
<feature type="chain" id="PRO_5008748181" evidence="1">
    <location>
        <begin position="29"/>
        <end position="74"/>
    </location>
</feature>
<name>A0A1C6UXL5_9ACTN</name>
<sequence>MLRKKIAHLGGALAFCLAGVVAPQTALAAPPTVPAAPSAVEEQSATVSAEELDPQTATMIPEAETGGHRLWIGV</sequence>
<protein>
    <submittedName>
        <fullName evidence="2">Uncharacterized protein</fullName>
    </submittedName>
</protein>
<evidence type="ECO:0000313" key="3">
    <source>
        <dbReference type="Proteomes" id="UP000199343"/>
    </source>
</evidence>
<organism evidence="2 3">
    <name type="scientific">Micromonospora peucetia</name>
    <dbReference type="NCBI Taxonomy" id="47871"/>
    <lineage>
        <taxon>Bacteria</taxon>
        <taxon>Bacillati</taxon>
        <taxon>Actinomycetota</taxon>
        <taxon>Actinomycetes</taxon>
        <taxon>Micromonosporales</taxon>
        <taxon>Micromonosporaceae</taxon>
        <taxon>Micromonospora</taxon>
    </lineage>
</organism>
<accession>A0A1C6UXL5</accession>
<dbReference type="RefSeq" id="WP_091625527.1">
    <property type="nucleotide sequence ID" value="NZ_FMIC01000002.1"/>
</dbReference>
<feature type="signal peptide" evidence="1">
    <location>
        <begin position="1"/>
        <end position="28"/>
    </location>
</feature>
<reference evidence="2 3" key="1">
    <citation type="submission" date="2016-06" db="EMBL/GenBank/DDBJ databases">
        <authorList>
            <person name="Kjaerup R.B."/>
            <person name="Dalgaard T.S."/>
            <person name="Juul-Madsen H.R."/>
        </authorList>
    </citation>
    <scope>NUCLEOTIDE SEQUENCE [LARGE SCALE GENOMIC DNA]</scope>
    <source>
        <strain evidence="2 3">DSM 43363</strain>
    </source>
</reference>
<keyword evidence="1" id="KW-0732">Signal</keyword>
<dbReference type="AlphaFoldDB" id="A0A1C6UXL5"/>
<proteinExistence type="predicted"/>
<evidence type="ECO:0000256" key="1">
    <source>
        <dbReference type="SAM" id="SignalP"/>
    </source>
</evidence>
<gene>
    <name evidence="2" type="ORF">GA0070608_2002</name>
</gene>